<dbReference type="EMBL" id="JBHMFI010000001">
    <property type="protein sequence ID" value="MFB9073698.1"/>
    <property type="molecule type" value="Genomic_DNA"/>
</dbReference>
<sequence length="79" mass="8486">MTAALTPCCAATTCGPGTTRPWPGNSRRSGRACGADIAPARFRRGRALRSSDRRLPSRSDPRDYRVGACSGAGFRRSWS</sequence>
<evidence type="ECO:0000313" key="2">
    <source>
        <dbReference type="EMBL" id="MFB9073698.1"/>
    </source>
</evidence>
<feature type="region of interest" description="Disordered" evidence="1">
    <location>
        <begin position="44"/>
        <end position="79"/>
    </location>
</feature>
<organism evidence="2 3">
    <name type="scientific">Citricoccus parietis</name>
    <dbReference type="NCBI Taxonomy" id="592307"/>
    <lineage>
        <taxon>Bacteria</taxon>
        <taxon>Bacillati</taxon>
        <taxon>Actinomycetota</taxon>
        <taxon>Actinomycetes</taxon>
        <taxon>Micrococcales</taxon>
        <taxon>Micrococcaceae</taxon>
        <taxon>Citricoccus</taxon>
    </lineage>
</organism>
<feature type="compositionally biased region" description="Basic and acidic residues" evidence="1">
    <location>
        <begin position="49"/>
        <end position="65"/>
    </location>
</feature>
<reference evidence="2 3" key="1">
    <citation type="submission" date="2024-09" db="EMBL/GenBank/DDBJ databases">
        <authorList>
            <person name="Sun Q."/>
            <person name="Mori K."/>
        </authorList>
    </citation>
    <scope>NUCLEOTIDE SEQUENCE [LARGE SCALE GENOMIC DNA]</scope>
    <source>
        <strain evidence="2 3">CCM 7609</strain>
    </source>
</reference>
<keyword evidence="3" id="KW-1185">Reference proteome</keyword>
<gene>
    <name evidence="2" type="ORF">ACFFX0_21835</name>
</gene>
<protein>
    <submittedName>
        <fullName evidence="2">Uncharacterized protein</fullName>
    </submittedName>
</protein>
<evidence type="ECO:0000256" key="1">
    <source>
        <dbReference type="SAM" id="MobiDB-lite"/>
    </source>
</evidence>
<proteinExistence type="predicted"/>
<comment type="caution">
    <text evidence="2">The sequence shown here is derived from an EMBL/GenBank/DDBJ whole genome shotgun (WGS) entry which is preliminary data.</text>
</comment>
<name>A0ABV5G440_9MICC</name>
<dbReference type="Proteomes" id="UP001589575">
    <property type="component" value="Unassembled WGS sequence"/>
</dbReference>
<evidence type="ECO:0000313" key="3">
    <source>
        <dbReference type="Proteomes" id="UP001589575"/>
    </source>
</evidence>
<accession>A0ABV5G440</accession>